<sequence length="94" mass="11319">MVDAHGVHFVALQLYRCAREWWKTFGRSRPVGSPPIKWDVFFSAFLHYFIPWSVREEIRLMFEDLRHSCMFMTKYEAFLCELSKHDMTIVPDET</sequence>
<comment type="caution">
    <text evidence="1">The sequence shown here is derived from an EMBL/GenBank/DDBJ whole genome shotgun (WGS) entry which is preliminary data.</text>
</comment>
<name>A0AAV9L9S6_9SOLN</name>
<proteinExistence type="predicted"/>
<dbReference type="Proteomes" id="UP001311915">
    <property type="component" value="Unassembled WGS sequence"/>
</dbReference>
<gene>
    <name evidence="1" type="ORF">R3W88_011838</name>
</gene>
<organism evidence="1 2">
    <name type="scientific">Solanum pinnatisectum</name>
    <name type="common">tansyleaf nightshade</name>
    <dbReference type="NCBI Taxonomy" id="50273"/>
    <lineage>
        <taxon>Eukaryota</taxon>
        <taxon>Viridiplantae</taxon>
        <taxon>Streptophyta</taxon>
        <taxon>Embryophyta</taxon>
        <taxon>Tracheophyta</taxon>
        <taxon>Spermatophyta</taxon>
        <taxon>Magnoliopsida</taxon>
        <taxon>eudicotyledons</taxon>
        <taxon>Gunneridae</taxon>
        <taxon>Pentapetalae</taxon>
        <taxon>asterids</taxon>
        <taxon>lamiids</taxon>
        <taxon>Solanales</taxon>
        <taxon>Solanaceae</taxon>
        <taxon>Solanoideae</taxon>
        <taxon>Solaneae</taxon>
        <taxon>Solanum</taxon>
    </lineage>
</organism>
<protein>
    <recommendedName>
        <fullName evidence="3">Retrotransposon gag domain-containing protein</fullName>
    </recommendedName>
</protein>
<accession>A0AAV9L9S6</accession>
<evidence type="ECO:0000313" key="1">
    <source>
        <dbReference type="EMBL" id="KAK4721605.1"/>
    </source>
</evidence>
<evidence type="ECO:0000313" key="2">
    <source>
        <dbReference type="Proteomes" id="UP001311915"/>
    </source>
</evidence>
<dbReference type="EMBL" id="JAWPEI010000007">
    <property type="protein sequence ID" value="KAK4721605.1"/>
    <property type="molecule type" value="Genomic_DNA"/>
</dbReference>
<evidence type="ECO:0008006" key="3">
    <source>
        <dbReference type="Google" id="ProtNLM"/>
    </source>
</evidence>
<reference evidence="1 2" key="1">
    <citation type="submission" date="2023-10" db="EMBL/GenBank/DDBJ databases">
        <title>Genome-Wide Identification Analysis in wild type Solanum Pinnatisectum Reveals Some Genes Defensing Phytophthora Infestans.</title>
        <authorList>
            <person name="Sun C."/>
        </authorList>
    </citation>
    <scope>NUCLEOTIDE SEQUENCE [LARGE SCALE GENOMIC DNA]</scope>
    <source>
        <strain evidence="1">LQN</strain>
        <tissue evidence="1">Leaf</tissue>
    </source>
</reference>
<keyword evidence="2" id="KW-1185">Reference proteome</keyword>
<dbReference type="AlphaFoldDB" id="A0AAV9L9S6"/>